<evidence type="ECO:0000313" key="3">
    <source>
        <dbReference type="RefSeq" id="XP_004491389.2"/>
    </source>
</evidence>
<dbReference type="Pfam" id="PF07734">
    <property type="entry name" value="FBA_1"/>
    <property type="match status" value="1"/>
</dbReference>
<reference evidence="2" key="1">
    <citation type="journal article" date="2013" name="Nat. Biotechnol.">
        <title>Draft genome sequence of chickpea (Cicer arietinum) provides a resource for trait improvement.</title>
        <authorList>
            <person name="Varshney R.K."/>
            <person name="Song C."/>
            <person name="Saxena R.K."/>
            <person name="Azam S."/>
            <person name="Yu S."/>
            <person name="Sharpe A.G."/>
            <person name="Cannon S."/>
            <person name="Baek J."/>
            <person name="Rosen B.D."/>
            <person name="Tar'an B."/>
            <person name="Millan T."/>
            <person name="Zhang X."/>
            <person name="Ramsay L.D."/>
            <person name="Iwata A."/>
            <person name="Wang Y."/>
            <person name="Nelson W."/>
            <person name="Farmer A.D."/>
            <person name="Gaur P.M."/>
            <person name="Soderlund C."/>
            <person name="Penmetsa R.V."/>
            <person name="Xu C."/>
            <person name="Bharti A.K."/>
            <person name="He W."/>
            <person name="Winter P."/>
            <person name="Zhao S."/>
            <person name="Hane J.K."/>
            <person name="Carrasquilla-Garcia N."/>
            <person name="Condie J.A."/>
            <person name="Upadhyaya H.D."/>
            <person name="Luo M.C."/>
            <person name="Thudi M."/>
            <person name="Gowda C.L."/>
            <person name="Singh N.P."/>
            <person name="Lichtenzveig J."/>
            <person name="Gali K.K."/>
            <person name="Rubio J."/>
            <person name="Nadarajan N."/>
            <person name="Dolezel J."/>
            <person name="Bansal K.C."/>
            <person name="Xu X."/>
            <person name="Edwards D."/>
            <person name="Zhang G."/>
            <person name="Kahl G."/>
            <person name="Gil J."/>
            <person name="Singh K.B."/>
            <person name="Datta S.K."/>
            <person name="Jackson S.A."/>
            <person name="Wang J."/>
            <person name="Cook D.R."/>
        </authorList>
    </citation>
    <scope>NUCLEOTIDE SEQUENCE [LARGE SCALE GENOMIC DNA]</scope>
    <source>
        <strain evidence="2">cv. CDC Frontier</strain>
    </source>
</reference>
<name>A0A1S2XM03_CICAR</name>
<dbReference type="NCBIfam" id="TIGR01640">
    <property type="entry name" value="F_box_assoc_1"/>
    <property type="match status" value="1"/>
</dbReference>
<dbReference type="SUPFAM" id="SSF81383">
    <property type="entry name" value="F-box domain"/>
    <property type="match status" value="1"/>
</dbReference>
<organism evidence="2 3">
    <name type="scientific">Cicer arietinum</name>
    <name type="common">Chickpea</name>
    <name type="synonym">Garbanzo</name>
    <dbReference type="NCBI Taxonomy" id="3827"/>
    <lineage>
        <taxon>Eukaryota</taxon>
        <taxon>Viridiplantae</taxon>
        <taxon>Streptophyta</taxon>
        <taxon>Embryophyta</taxon>
        <taxon>Tracheophyta</taxon>
        <taxon>Spermatophyta</taxon>
        <taxon>Magnoliopsida</taxon>
        <taxon>eudicotyledons</taxon>
        <taxon>Gunneridae</taxon>
        <taxon>Pentapetalae</taxon>
        <taxon>rosids</taxon>
        <taxon>fabids</taxon>
        <taxon>Fabales</taxon>
        <taxon>Fabaceae</taxon>
        <taxon>Papilionoideae</taxon>
        <taxon>50 kb inversion clade</taxon>
        <taxon>NPAAA clade</taxon>
        <taxon>Hologalegina</taxon>
        <taxon>IRL clade</taxon>
        <taxon>Cicereae</taxon>
        <taxon>Cicer</taxon>
    </lineage>
</organism>
<keyword evidence="2" id="KW-1185">Reference proteome</keyword>
<dbReference type="PaxDb" id="3827-XP_004491389.1"/>
<evidence type="ECO:0000259" key="1">
    <source>
        <dbReference type="Pfam" id="PF07734"/>
    </source>
</evidence>
<protein>
    <submittedName>
        <fullName evidence="3">F-box/kelch-repeat protein At3g06240-like</fullName>
    </submittedName>
</protein>
<dbReference type="InterPro" id="IPR036047">
    <property type="entry name" value="F-box-like_dom_sf"/>
</dbReference>
<dbReference type="InterPro" id="IPR017451">
    <property type="entry name" value="F-box-assoc_interact_dom"/>
</dbReference>
<evidence type="ECO:0000313" key="2">
    <source>
        <dbReference type="Proteomes" id="UP000087171"/>
    </source>
</evidence>
<accession>A0A1S2XM03</accession>
<dbReference type="RefSeq" id="XP_004491389.2">
    <property type="nucleotide sequence ID" value="XM_004491332.3"/>
</dbReference>
<dbReference type="PANTHER" id="PTHR31672">
    <property type="entry name" value="BNACNNG10540D PROTEIN"/>
    <property type="match status" value="1"/>
</dbReference>
<dbReference type="KEGG" id="cam:101501246"/>
<dbReference type="PANTHER" id="PTHR31672:SF10">
    <property type="entry name" value="F-BOX DOMAIN-CONTAINING PROTEIN"/>
    <property type="match status" value="1"/>
</dbReference>
<sequence>MQSQMKKILGVTNGKGSNHVHDDIAFSILSKLPFKSLKRFQCVRKSWSHLFDNPGFMSVYGINFLSNCPNDNHISVLLWESGNQWYSLSGERFENRVMLDWPNLYPDQFNFLKFFSFCSINAILCYESNYFSKLIMDRKIILWNTTTKEMKVIPSSPFELFSPPVELNIKANVKHFARYDLHGFGYDRVTDDYKLIRRTYIQPFFTDYPNLKHYGHDNRDDPFDSDLSLLQDKFLDSFWEVYSLRSNSWKKLNVDMPNCVRGCSSSFYVYLDGVCHWLHIPHRDKYIGACLISFDLSNEVFIITPIPTIVKAQWPQLPKMMWLNKPELGVLNESMAMISYDKTMTFHIFVLGEVGVKESWIKLFTVGPLTSVKTLIGMGKKGEIFFRNKDCEIAWFDLNTKTVEVLGFKGQRFKPKDKILIYSESLLSMKRIQK</sequence>
<reference evidence="3" key="2">
    <citation type="submission" date="2025-08" db="UniProtKB">
        <authorList>
            <consortium name="RefSeq"/>
        </authorList>
    </citation>
    <scope>IDENTIFICATION</scope>
    <source>
        <tissue evidence="3">Etiolated seedlings</tissue>
    </source>
</reference>
<dbReference type="GeneID" id="101501246"/>
<gene>
    <name evidence="3" type="primary">LOC101501246</name>
</gene>
<dbReference type="InterPro" id="IPR050796">
    <property type="entry name" value="SCF_F-box_component"/>
</dbReference>
<dbReference type="InterPro" id="IPR006527">
    <property type="entry name" value="F-box-assoc_dom_typ1"/>
</dbReference>
<feature type="domain" description="F-box associated beta-propeller type 1" evidence="1">
    <location>
        <begin position="137"/>
        <end position="402"/>
    </location>
</feature>
<dbReference type="OrthoDB" id="1555129at2759"/>
<proteinExistence type="predicted"/>
<dbReference type="Proteomes" id="UP000087171">
    <property type="component" value="Chromosome Ca2"/>
</dbReference>
<dbReference type="AlphaFoldDB" id="A0A1S2XM03"/>